<dbReference type="Proteomes" id="UP000714275">
    <property type="component" value="Unassembled WGS sequence"/>
</dbReference>
<sequence>MGGQDPLCEGDIMTLSYHHGKALDGLSFKASTANFHEQYLLPFEKHLGRIYGASLQRTSLPQSAPSTPPPSTIDIISTSGPSMPPPSAVNLISLDDLLDQYASSSSLPLGQESSTCGLVLNPVPLIMHPEGSAHVYGMDFNITPQMNGQQGYQYPDLFSYHLSGPMLPNSPIAAWRNEYMPGENPTISTALPQMQELGLPSPFSINANLLPTHNLSLSGLTPLLPLHQPFLPVPSLQPSLTLSFPCPALPPLSPSLPLPLPQPALPLLLPQPSLPLLLPQPSLLLLSPQPSLPLDTDQGTSVPTLEPLTSLEQTVGTKARRSGREGHPSARAKEANQMGNIALKKKRTSEKPSALESRKKTRK</sequence>
<name>A0A9P7CVY2_9AGAM</name>
<accession>A0A9P7CVY2</accession>
<organism evidence="2 3">
    <name type="scientific">Suillus placidus</name>
    <dbReference type="NCBI Taxonomy" id="48579"/>
    <lineage>
        <taxon>Eukaryota</taxon>
        <taxon>Fungi</taxon>
        <taxon>Dikarya</taxon>
        <taxon>Basidiomycota</taxon>
        <taxon>Agaricomycotina</taxon>
        <taxon>Agaricomycetes</taxon>
        <taxon>Agaricomycetidae</taxon>
        <taxon>Boletales</taxon>
        <taxon>Suillineae</taxon>
        <taxon>Suillaceae</taxon>
        <taxon>Suillus</taxon>
    </lineage>
</organism>
<gene>
    <name evidence="2" type="ORF">EV702DRAFT_1204609</name>
</gene>
<evidence type="ECO:0000313" key="3">
    <source>
        <dbReference type="Proteomes" id="UP000714275"/>
    </source>
</evidence>
<dbReference type="OrthoDB" id="2691251at2759"/>
<feature type="region of interest" description="Disordered" evidence="1">
    <location>
        <begin position="289"/>
        <end position="363"/>
    </location>
</feature>
<feature type="compositionally biased region" description="Basic and acidic residues" evidence="1">
    <location>
        <begin position="322"/>
        <end position="334"/>
    </location>
</feature>
<proteinExistence type="predicted"/>
<comment type="caution">
    <text evidence="2">The sequence shown here is derived from an EMBL/GenBank/DDBJ whole genome shotgun (WGS) entry which is preliminary data.</text>
</comment>
<dbReference type="EMBL" id="JABBWD010000109">
    <property type="protein sequence ID" value="KAG1765286.1"/>
    <property type="molecule type" value="Genomic_DNA"/>
</dbReference>
<evidence type="ECO:0000256" key="1">
    <source>
        <dbReference type="SAM" id="MobiDB-lite"/>
    </source>
</evidence>
<protein>
    <submittedName>
        <fullName evidence="2">Uncharacterized protein</fullName>
    </submittedName>
</protein>
<reference evidence="2" key="1">
    <citation type="journal article" date="2020" name="New Phytol.">
        <title>Comparative genomics reveals dynamic genome evolution in host specialist ectomycorrhizal fungi.</title>
        <authorList>
            <person name="Lofgren L.A."/>
            <person name="Nguyen N.H."/>
            <person name="Vilgalys R."/>
            <person name="Ruytinx J."/>
            <person name="Liao H.L."/>
            <person name="Branco S."/>
            <person name="Kuo A."/>
            <person name="LaButti K."/>
            <person name="Lipzen A."/>
            <person name="Andreopoulos W."/>
            <person name="Pangilinan J."/>
            <person name="Riley R."/>
            <person name="Hundley H."/>
            <person name="Na H."/>
            <person name="Barry K."/>
            <person name="Grigoriev I.V."/>
            <person name="Stajich J.E."/>
            <person name="Kennedy P.G."/>
        </authorList>
    </citation>
    <scope>NUCLEOTIDE SEQUENCE</scope>
    <source>
        <strain evidence="2">DOB743</strain>
    </source>
</reference>
<keyword evidence="3" id="KW-1185">Reference proteome</keyword>
<dbReference type="AlphaFoldDB" id="A0A9P7CVY2"/>
<evidence type="ECO:0000313" key="2">
    <source>
        <dbReference type="EMBL" id="KAG1765286.1"/>
    </source>
</evidence>